<dbReference type="PRINTS" id="PR00778">
    <property type="entry name" value="HTHARSR"/>
</dbReference>
<dbReference type="PROSITE" id="PS50987">
    <property type="entry name" value="HTH_ARSR_2"/>
    <property type="match status" value="1"/>
</dbReference>
<gene>
    <name evidence="6" type="ORF">HMPREF1219_02031</name>
</gene>
<keyword evidence="2" id="KW-0238">DNA-binding</keyword>
<dbReference type="Pfam" id="PF01022">
    <property type="entry name" value="HTH_5"/>
    <property type="match status" value="1"/>
</dbReference>
<keyword evidence="4" id="KW-0472">Membrane</keyword>
<dbReference type="PANTHER" id="PTHR43132:SF6">
    <property type="entry name" value="HTH-TYPE TRANSCRIPTIONAL REPRESSOR CZRA"/>
    <property type="match status" value="1"/>
</dbReference>
<dbReference type="NCBIfam" id="NF033788">
    <property type="entry name" value="HTH_metalloreg"/>
    <property type="match status" value="1"/>
</dbReference>
<feature type="transmembrane region" description="Helical" evidence="4">
    <location>
        <begin position="12"/>
        <end position="31"/>
    </location>
</feature>
<evidence type="ECO:0000256" key="2">
    <source>
        <dbReference type="ARBA" id="ARBA00023125"/>
    </source>
</evidence>
<dbReference type="InterPro" id="IPR036388">
    <property type="entry name" value="WH-like_DNA-bd_sf"/>
</dbReference>
<dbReference type="CDD" id="cd00090">
    <property type="entry name" value="HTH_ARSR"/>
    <property type="match status" value="1"/>
</dbReference>
<proteinExistence type="predicted"/>
<dbReference type="Proteomes" id="UP000014408">
    <property type="component" value="Unassembled WGS sequence"/>
</dbReference>
<dbReference type="Gene3D" id="1.10.10.10">
    <property type="entry name" value="Winged helix-like DNA-binding domain superfamily/Winged helix DNA-binding domain"/>
    <property type="match status" value="1"/>
</dbReference>
<sequence length="192" mass="20811">MLDWWERWQIPLYLAALVLGALIGLAAPATAPAFEVAINPVLMALLYATFLSVPLTKVGQALRDGRFLAGLTVLNFLIVPVVVYLLSRFVADDQALLLGVLLAPCIDYVIAFSGLADPARLRLLSQLSVEGCGPVSVGELTETSGLSQPTVSHHLKRLTEAGLLDKVRVGRTVTHQVRPELFAELRTVLQMD</sequence>
<dbReference type="GO" id="GO:0016020">
    <property type="term" value="C:membrane"/>
    <property type="evidence" value="ECO:0007669"/>
    <property type="project" value="UniProtKB-SubCell"/>
</dbReference>
<dbReference type="InterPro" id="IPR001845">
    <property type="entry name" value="HTH_ArsR_DNA-bd_dom"/>
</dbReference>
<dbReference type="InterPro" id="IPR051011">
    <property type="entry name" value="Metal_resp_trans_reg"/>
</dbReference>
<keyword evidence="1" id="KW-0805">Transcription regulation</keyword>
<dbReference type="InterPro" id="IPR036390">
    <property type="entry name" value="WH_DNA-bd_sf"/>
</dbReference>
<dbReference type="EMBL" id="ATBY01000017">
    <property type="protein sequence ID" value="EPD67619.1"/>
    <property type="molecule type" value="Genomic_DNA"/>
</dbReference>
<feature type="transmembrane region" description="Helical" evidence="4">
    <location>
        <begin position="96"/>
        <end position="116"/>
    </location>
</feature>
<evidence type="ECO:0000256" key="1">
    <source>
        <dbReference type="ARBA" id="ARBA00023015"/>
    </source>
</evidence>
<keyword evidence="4" id="KW-0812">Transmembrane</keyword>
<dbReference type="SMART" id="SM00418">
    <property type="entry name" value="HTH_ARSR"/>
    <property type="match status" value="1"/>
</dbReference>
<dbReference type="PATRIC" id="fig|1125779.3.peg.1977"/>
<evidence type="ECO:0000256" key="3">
    <source>
        <dbReference type="ARBA" id="ARBA00023163"/>
    </source>
</evidence>
<keyword evidence="7" id="KW-1185">Reference proteome</keyword>
<evidence type="ECO:0000259" key="5">
    <source>
        <dbReference type="PROSITE" id="PS50987"/>
    </source>
</evidence>
<feature type="transmembrane region" description="Helical" evidence="4">
    <location>
        <begin position="67"/>
        <end position="90"/>
    </location>
</feature>
<dbReference type="InterPro" id="IPR038770">
    <property type="entry name" value="Na+/solute_symporter_sf"/>
</dbReference>
<dbReference type="AlphaFoldDB" id="S2ZUC2"/>
<name>S2ZUC2_9CORY</name>
<dbReference type="STRING" id="1125779.HMPREF1219_02031"/>
<evidence type="ECO:0000256" key="4">
    <source>
        <dbReference type="SAM" id="Phobius"/>
    </source>
</evidence>
<dbReference type="HOGENOM" id="CLU_1413069_0_0_11"/>
<dbReference type="PANTHER" id="PTHR43132">
    <property type="entry name" value="ARSENICAL RESISTANCE OPERON REPRESSOR ARSR-RELATED"/>
    <property type="match status" value="1"/>
</dbReference>
<feature type="transmembrane region" description="Helical" evidence="4">
    <location>
        <begin position="37"/>
        <end position="55"/>
    </location>
</feature>
<dbReference type="InterPro" id="IPR011991">
    <property type="entry name" value="ArsR-like_HTH"/>
</dbReference>
<dbReference type="SUPFAM" id="SSF46785">
    <property type="entry name" value="Winged helix' DNA-binding domain"/>
    <property type="match status" value="1"/>
</dbReference>
<organism evidence="6 7">
    <name type="scientific">Corynebacterium pyruviciproducens ATCC BAA-1742</name>
    <dbReference type="NCBI Taxonomy" id="1125779"/>
    <lineage>
        <taxon>Bacteria</taxon>
        <taxon>Bacillati</taxon>
        <taxon>Actinomycetota</taxon>
        <taxon>Actinomycetes</taxon>
        <taxon>Mycobacteriales</taxon>
        <taxon>Corynebacteriaceae</taxon>
        <taxon>Corynebacterium</taxon>
    </lineage>
</organism>
<dbReference type="eggNOG" id="COG0798">
    <property type="taxonomic scope" value="Bacteria"/>
</dbReference>
<protein>
    <recommendedName>
        <fullName evidence="5">HTH arsR-type domain-containing protein</fullName>
    </recommendedName>
</protein>
<feature type="domain" description="HTH arsR-type" evidence="5">
    <location>
        <begin position="100"/>
        <end position="192"/>
    </location>
</feature>
<dbReference type="GO" id="GO:0003677">
    <property type="term" value="F:DNA binding"/>
    <property type="evidence" value="ECO:0007669"/>
    <property type="project" value="UniProtKB-KW"/>
</dbReference>
<comment type="caution">
    <text evidence="6">The sequence shown here is derived from an EMBL/GenBank/DDBJ whole genome shotgun (WGS) entry which is preliminary data.</text>
</comment>
<reference evidence="6 7" key="1">
    <citation type="submission" date="2013-05" db="EMBL/GenBank/DDBJ databases">
        <title>The Genome Sequence of Corynebacterium pyruviciproducens 1773O (ATCC BAA-1742).</title>
        <authorList>
            <consortium name="The Broad Institute Genomics Platform"/>
            <person name="Earl A."/>
            <person name="Ward D."/>
            <person name="Feldgarden M."/>
            <person name="Gevers D."/>
            <person name="Tong J."/>
            <person name="Walker B."/>
            <person name="Young S."/>
            <person name="Zeng Q."/>
            <person name="Gargeya S."/>
            <person name="Fitzgerald M."/>
            <person name="Haas B."/>
            <person name="Abouelleil A."/>
            <person name="Allen A.W."/>
            <person name="Alvarado L."/>
            <person name="Arachchi H.M."/>
            <person name="Berlin A.M."/>
            <person name="Chapman S.B."/>
            <person name="Gainer-Dewar J."/>
            <person name="Goldberg J."/>
            <person name="Griggs A."/>
            <person name="Gujja S."/>
            <person name="Hansen M."/>
            <person name="Howarth C."/>
            <person name="Imamovic A."/>
            <person name="Ireland A."/>
            <person name="Larimer J."/>
            <person name="McCowan C."/>
            <person name="Murphy C."/>
            <person name="Pearson M."/>
            <person name="Poon T.W."/>
            <person name="Priest M."/>
            <person name="Roberts A."/>
            <person name="Saif S."/>
            <person name="Shea T."/>
            <person name="Sisk P."/>
            <person name="Sykes S."/>
            <person name="Wortman J."/>
            <person name="Nusbaum C."/>
            <person name="Birren B."/>
        </authorList>
    </citation>
    <scope>NUCLEOTIDE SEQUENCE [LARGE SCALE GENOMIC DNA]</scope>
    <source>
        <strain evidence="6 7">ATCC BAA-1742</strain>
    </source>
</reference>
<keyword evidence="3" id="KW-0804">Transcription</keyword>
<evidence type="ECO:0000313" key="6">
    <source>
        <dbReference type="EMBL" id="EPD67619.1"/>
    </source>
</evidence>
<keyword evidence="4" id="KW-1133">Transmembrane helix</keyword>
<dbReference type="Gene3D" id="1.20.1530.20">
    <property type="match status" value="1"/>
</dbReference>
<evidence type="ECO:0000313" key="7">
    <source>
        <dbReference type="Proteomes" id="UP000014408"/>
    </source>
</evidence>
<dbReference type="eggNOG" id="COG0640">
    <property type="taxonomic scope" value="Bacteria"/>
</dbReference>
<dbReference type="GO" id="GO:0003700">
    <property type="term" value="F:DNA-binding transcription factor activity"/>
    <property type="evidence" value="ECO:0007669"/>
    <property type="project" value="InterPro"/>
</dbReference>
<accession>S2ZUC2</accession>